<keyword evidence="4" id="KW-1185">Reference proteome</keyword>
<comment type="caution">
    <text evidence="3">The sequence shown here is derived from an EMBL/GenBank/DDBJ whole genome shotgun (WGS) entry which is preliminary data.</text>
</comment>
<sequence>MSGRKAQRNGTGVSPPDDSSVHPSGKSPEQLRKDRIWLWTWFPAILLTTSMIWVGPLIVGITDKSYQVTIDCTVTDAVGERPAGSTRSSSPHDRVIIQTAECGKLLLKQGINESNRDAVAAELVEGKRFSFEVGGASLKLQWAKMAPPVWSYEKIG</sequence>
<name>A0ABS8GDJ5_9MICC</name>
<organism evidence="3 4">
    <name type="scientific">Arthrobacter gengyunqii</name>
    <dbReference type="NCBI Taxonomy" id="2886940"/>
    <lineage>
        <taxon>Bacteria</taxon>
        <taxon>Bacillati</taxon>
        <taxon>Actinomycetota</taxon>
        <taxon>Actinomycetes</taxon>
        <taxon>Micrococcales</taxon>
        <taxon>Micrococcaceae</taxon>
        <taxon>Arthrobacter</taxon>
    </lineage>
</organism>
<evidence type="ECO:0000256" key="2">
    <source>
        <dbReference type="SAM" id="Phobius"/>
    </source>
</evidence>
<gene>
    <name evidence="3" type="ORF">LJ752_01300</name>
</gene>
<feature type="compositionally biased region" description="Low complexity" evidence="1">
    <location>
        <begin position="13"/>
        <end position="24"/>
    </location>
</feature>
<proteinExistence type="predicted"/>
<dbReference type="RefSeq" id="WP_227889527.1">
    <property type="nucleotide sequence ID" value="NZ_JAJFZQ010000001.1"/>
</dbReference>
<dbReference type="Proteomes" id="UP001139168">
    <property type="component" value="Unassembled WGS sequence"/>
</dbReference>
<keyword evidence="2" id="KW-0472">Membrane</keyword>
<evidence type="ECO:0000313" key="3">
    <source>
        <dbReference type="EMBL" id="MCC3264682.1"/>
    </source>
</evidence>
<accession>A0ABS8GDJ5</accession>
<feature type="transmembrane region" description="Helical" evidence="2">
    <location>
        <begin position="36"/>
        <end position="59"/>
    </location>
</feature>
<evidence type="ECO:0000313" key="4">
    <source>
        <dbReference type="Proteomes" id="UP001139168"/>
    </source>
</evidence>
<evidence type="ECO:0000256" key="1">
    <source>
        <dbReference type="SAM" id="MobiDB-lite"/>
    </source>
</evidence>
<protein>
    <submittedName>
        <fullName evidence="3">Uncharacterized protein</fullName>
    </submittedName>
</protein>
<keyword evidence="2" id="KW-0812">Transmembrane</keyword>
<dbReference type="EMBL" id="JAJFZQ010000001">
    <property type="protein sequence ID" value="MCC3264682.1"/>
    <property type="molecule type" value="Genomic_DNA"/>
</dbReference>
<feature type="region of interest" description="Disordered" evidence="1">
    <location>
        <begin position="1"/>
        <end position="28"/>
    </location>
</feature>
<keyword evidence="2" id="KW-1133">Transmembrane helix</keyword>
<reference evidence="3" key="1">
    <citation type="submission" date="2021-10" db="EMBL/GenBank/DDBJ databases">
        <title>Novel species in genus Arthrobacter.</title>
        <authorList>
            <person name="Liu Y."/>
        </authorList>
    </citation>
    <scope>NUCLEOTIDE SEQUENCE</scope>
    <source>
        <strain evidence="3">Zg-Y786</strain>
    </source>
</reference>